<dbReference type="InterPro" id="IPR031316">
    <property type="entry name" value="FlgM_C"/>
</dbReference>
<protein>
    <submittedName>
        <fullName evidence="2">Flagellar biosynthesis anti-sigma factor FlgM</fullName>
    </submittedName>
</protein>
<dbReference type="EMBL" id="CP165623">
    <property type="protein sequence ID" value="XDV04194.1"/>
    <property type="molecule type" value="Genomic_DNA"/>
</dbReference>
<dbReference type="AlphaFoldDB" id="A0AB39WQJ9"/>
<name>A0AB39WQJ9_9PSED</name>
<sequence>MEITRQPAITISPLAGIAASGSSERSPGGPVAAISVTAPVKPGLERIQAALGQLPQVDLGKVANLKAALAAGELSTDSATLSAAMLTYHRGER</sequence>
<dbReference type="SUPFAM" id="SSF101498">
    <property type="entry name" value="Anti-sigma factor FlgM"/>
    <property type="match status" value="1"/>
</dbReference>
<dbReference type="Pfam" id="PF04316">
    <property type="entry name" value="FlgM"/>
    <property type="match status" value="1"/>
</dbReference>
<reference evidence="2" key="1">
    <citation type="submission" date="2024-07" db="EMBL/GenBank/DDBJ databases">
        <authorList>
            <person name="Biller S.J."/>
        </authorList>
    </citation>
    <scope>NUCLEOTIDE SEQUENCE</scope>
    <source>
        <strain evidence="2">WC2401</strain>
    </source>
</reference>
<accession>A0AB39WQJ9</accession>
<organism evidence="2">
    <name type="scientific">Pseudomonas sp. WC2401</name>
    <dbReference type="NCBI Taxonomy" id="3234143"/>
    <lineage>
        <taxon>Bacteria</taxon>
        <taxon>Pseudomonadati</taxon>
        <taxon>Pseudomonadota</taxon>
        <taxon>Gammaproteobacteria</taxon>
        <taxon>Pseudomonadales</taxon>
        <taxon>Pseudomonadaceae</taxon>
        <taxon>Pseudomonas</taxon>
    </lineage>
</organism>
<keyword evidence="2" id="KW-0282">Flagellum</keyword>
<evidence type="ECO:0000313" key="2">
    <source>
        <dbReference type="EMBL" id="XDV04194.1"/>
    </source>
</evidence>
<keyword evidence="2" id="KW-0969">Cilium</keyword>
<gene>
    <name evidence="2" type="ORF">AB3G35_13960</name>
</gene>
<dbReference type="RefSeq" id="WP_369781640.1">
    <property type="nucleotide sequence ID" value="NZ_CP165623.1"/>
</dbReference>
<evidence type="ECO:0000259" key="1">
    <source>
        <dbReference type="Pfam" id="PF04316"/>
    </source>
</evidence>
<keyword evidence="2" id="KW-0966">Cell projection</keyword>
<proteinExistence type="predicted"/>
<feature type="domain" description="Anti-sigma-28 factor FlgM C-terminal" evidence="1">
    <location>
        <begin position="44"/>
        <end position="86"/>
    </location>
</feature>
<dbReference type="InterPro" id="IPR035890">
    <property type="entry name" value="Anti-sigma-28_factor_FlgM_sf"/>
</dbReference>